<name>A0A382EF55_9ZZZZ</name>
<dbReference type="AlphaFoldDB" id="A0A382EF55"/>
<feature type="region of interest" description="Disordered" evidence="1">
    <location>
        <begin position="93"/>
        <end position="116"/>
    </location>
</feature>
<evidence type="ECO:0000256" key="1">
    <source>
        <dbReference type="SAM" id="MobiDB-lite"/>
    </source>
</evidence>
<sequence length="132" mass="14587">MDSLDGFNSCLSSEGWSFIGIPNQEAGPEDPANNPEYIQALILCNSRTGIGEAFQEFQTSRSEMDPDEIREQNEQTIRLGDCLRGKGWSVGELTPNEDGLLNPTEFQSPDGDIDTNDIRDCISELGLLDEDE</sequence>
<reference evidence="2" key="1">
    <citation type="submission" date="2018-05" db="EMBL/GenBank/DDBJ databases">
        <authorList>
            <person name="Lanie J.A."/>
            <person name="Ng W.-L."/>
            <person name="Kazmierczak K.M."/>
            <person name="Andrzejewski T.M."/>
            <person name="Davidsen T.M."/>
            <person name="Wayne K.J."/>
            <person name="Tettelin H."/>
            <person name="Glass J.I."/>
            <person name="Rusch D."/>
            <person name="Podicherti R."/>
            <person name="Tsui H.-C.T."/>
            <person name="Winkler M.E."/>
        </authorList>
    </citation>
    <scope>NUCLEOTIDE SEQUENCE</scope>
</reference>
<evidence type="ECO:0000313" key="2">
    <source>
        <dbReference type="EMBL" id="SVB49300.1"/>
    </source>
</evidence>
<gene>
    <name evidence="2" type="ORF">METZ01_LOCUS202154</name>
</gene>
<accession>A0A382EF55</accession>
<dbReference type="EMBL" id="UINC01044192">
    <property type="protein sequence ID" value="SVB49300.1"/>
    <property type="molecule type" value="Genomic_DNA"/>
</dbReference>
<organism evidence="2">
    <name type="scientific">marine metagenome</name>
    <dbReference type="NCBI Taxonomy" id="408172"/>
    <lineage>
        <taxon>unclassified sequences</taxon>
        <taxon>metagenomes</taxon>
        <taxon>ecological metagenomes</taxon>
    </lineage>
</organism>
<proteinExistence type="predicted"/>
<protein>
    <submittedName>
        <fullName evidence="2">Uncharacterized protein</fullName>
    </submittedName>
</protein>